<dbReference type="Proteomes" id="UP000179118">
    <property type="component" value="Unassembled WGS sequence"/>
</dbReference>
<reference evidence="3 4" key="1">
    <citation type="journal article" date="2016" name="Nat. Commun.">
        <title>Thousands of microbial genomes shed light on interconnected biogeochemical processes in an aquifer system.</title>
        <authorList>
            <person name="Anantharaman K."/>
            <person name="Brown C.T."/>
            <person name="Hug L.A."/>
            <person name="Sharon I."/>
            <person name="Castelle C.J."/>
            <person name="Probst A.J."/>
            <person name="Thomas B.C."/>
            <person name="Singh A."/>
            <person name="Wilkins M.J."/>
            <person name="Karaoz U."/>
            <person name="Brodie E.L."/>
            <person name="Williams K.H."/>
            <person name="Hubbard S.S."/>
            <person name="Banfield J.F."/>
        </authorList>
    </citation>
    <scope>NUCLEOTIDE SEQUENCE [LARGE SCALE GENOMIC DNA]</scope>
</reference>
<sequence>MNQKTLIAIASLVILLIVGVGAYFYFTKKPASTLPTSTTFPGEGRPSTGFPATGTGGETGGGDAPAPGSSSVLPRLYELHKLPVAGVGFAETGRSPNRTISARYIERGLGHIFETPLETLAESRIVNETRSRIMEALWGNNGKSVVIRFVDEKEGGAIIKASILNLGGVSTSFARGTSTSPMSDFIKTEEVFLPDYIPFMATAEDGGDKLFYLENGVGVSRGSIATFKGLGVSTIFNSAFTEWLPQFPNQQLVTLTTKPSATVPGHLFFVDLKTKSVTKILGGRNGLTTLTSRNGKLTLFAEIKNGVPELSFYDVTKKVSHPLYLQTLPEKCVWGVKNTTLAYCAVPQTIPSATYPDQWYQGLVTFSDSMWEIDTTTFNTRKILVPSNLGAPALDIINLALSSNDAYLLFMNKVTGTPWVYTIAEPLLPKAEVSPSAITPDMQKLR</sequence>
<dbReference type="EMBL" id="MHUT01000020">
    <property type="protein sequence ID" value="OHA80436.1"/>
    <property type="molecule type" value="Genomic_DNA"/>
</dbReference>
<evidence type="ECO:0000256" key="1">
    <source>
        <dbReference type="SAM" id="MobiDB-lite"/>
    </source>
</evidence>
<proteinExistence type="predicted"/>
<evidence type="ECO:0000256" key="2">
    <source>
        <dbReference type="SAM" id="Phobius"/>
    </source>
</evidence>
<keyword evidence="2" id="KW-0812">Transmembrane</keyword>
<evidence type="ECO:0000313" key="3">
    <source>
        <dbReference type="EMBL" id="OHA80436.1"/>
    </source>
</evidence>
<keyword evidence="2" id="KW-1133">Transmembrane helix</keyword>
<name>A0A1G2S5V3_9BACT</name>
<evidence type="ECO:0000313" key="4">
    <source>
        <dbReference type="Proteomes" id="UP000179118"/>
    </source>
</evidence>
<feature type="transmembrane region" description="Helical" evidence="2">
    <location>
        <begin position="6"/>
        <end position="26"/>
    </location>
</feature>
<protein>
    <submittedName>
        <fullName evidence="3">Uncharacterized protein</fullName>
    </submittedName>
</protein>
<feature type="region of interest" description="Disordered" evidence="1">
    <location>
        <begin position="35"/>
        <end position="67"/>
    </location>
</feature>
<comment type="caution">
    <text evidence="3">The sequence shown here is derived from an EMBL/GenBank/DDBJ whole genome shotgun (WGS) entry which is preliminary data.</text>
</comment>
<keyword evidence="2" id="KW-0472">Membrane</keyword>
<dbReference type="AlphaFoldDB" id="A0A1G2S5V3"/>
<organism evidence="3 4">
    <name type="scientific">Candidatus Yonathbacteria bacterium RIFCSPHIGHO2_02_FULL_44_14</name>
    <dbReference type="NCBI Taxonomy" id="1802724"/>
    <lineage>
        <taxon>Bacteria</taxon>
        <taxon>Candidatus Yonathiibacteriota</taxon>
    </lineage>
</organism>
<accession>A0A1G2S5V3</accession>
<feature type="compositionally biased region" description="Gly residues" evidence="1">
    <location>
        <begin position="54"/>
        <end position="63"/>
    </location>
</feature>
<dbReference type="SUPFAM" id="SSF69304">
    <property type="entry name" value="Tricorn protease N-terminal domain"/>
    <property type="match status" value="1"/>
</dbReference>
<gene>
    <name evidence="3" type="ORF">A3D51_03400</name>
</gene>